<dbReference type="EMBL" id="LR899009">
    <property type="protein sequence ID" value="CAD7077000.1"/>
    <property type="molecule type" value="Genomic_DNA"/>
</dbReference>
<evidence type="ECO:0000313" key="10">
    <source>
        <dbReference type="EMBL" id="CAD7077000.1"/>
    </source>
</evidence>
<evidence type="ECO:0000256" key="2">
    <source>
        <dbReference type="ARBA" id="ARBA00022475"/>
    </source>
</evidence>
<dbReference type="GO" id="GO:0005886">
    <property type="term" value="C:plasma membrane"/>
    <property type="evidence" value="ECO:0007669"/>
    <property type="project" value="UniProtKB-SubCell"/>
</dbReference>
<dbReference type="Proteomes" id="UP000594454">
    <property type="component" value="Chromosome 1"/>
</dbReference>
<feature type="chain" id="PRO_5030555237" description="Ionotropic receptor" evidence="9">
    <location>
        <begin position="22"/>
        <end position="587"/>
    </location>
</feature>
<evidence type="ECO:0000256" key="5">
    <source>
        <dbReference type="ARBA" id="ARBA00023136"/>
    </source>
</evidence>
<feature type="transmembrane region" description="Helical" evidence="8">
    <location>
        <begin position="551"/>
        <end position="573"/>
    </location>
</feature>
<dbReference type="InterPro" id="IPR052192">
    <property type="entry name" value="Insect_Ionotropic_Sensory_Rcpt"/>
</dbReference>
<evidence type="ECO:0008006" key="12">
    <source>
        <dbReference type="Google" id="ProtNLM"/>
    </source>
</evidence>
<keyword evidence="6" id="KW-0675">Receptor</keyword>
<name>A0A7R8UA88_HERIL</name>
<dbReference type="OrthoDB" id="5984008at2759"/>
<dbReference type="PANTHER" id="PTHR42643">
    <property type="entry name" value="IONOTROPIC RECEPTOR 20A-RELATED"/>
    <property type="match status" value="1"/>
</dbReference>
<dbReference type="AlphaFoldDB" id="A0A7R8UA88"/>
<evidence type="ECO:0000256" key="4">
    <source>
        <dbReference type="ARBA" id="ARBA00022989"/>
    </source>
</evidence>
<keyword evidence="7" id="KW-0325">Glycoprotein</keyword>
<evidence type="ECO:0000256" key="6">
    <source>
        <dbReference type="ARBA" id="ARBA00023170"/>
    </source>
</evidence>
<keyword evidence="3 8" id="KW-0812">Transmembrane</keyword>
<evidence type="ECO:0000256" key="3">
    <source>
        <dbReference type="ARBA" id="ARBA00022692"/>
    </source>
</evidence>
<gene>
    <name evidence="10" type="ORF">HERILL_LOCUS379</name>
</gene>
<keyword evidence="9" id="KW-0732">Signal</keyword>
<feature type="transmembrane region" description="Helical" evidence="8">
    <location>
        <begin position="306"/>
        <end position="329"/>
    </location>
</feature>
<evidence type="ECO:0000256" key="9">
    <source>
        <dbReference type="SAM" id="SignalP"/>
    </source>
</evidence>
<feature type="signal peptide" evidence="9">
    <location>
        <begin position="1"/>
        <end position="21"/>
    </location>
</feature>
<evidence type="ECO:0000313" key="11">
    <source>
        <dbReference type="Proteomes" id="UP000594454"/>
    </source>
</evidence>
<comment type="subcellular location">
    <subcellularLocation>
        <location evidence="1">Cell membrane</location>
        <topology evidence="1">Multi-pass membrane protein</topology>
    </subcellularLocation>
</comment>
<reference evidence="10 11" key="1">
    <citation type="submission" date="2020-11" db="EMBL/GenBank/DDBJ databases">
        <authorList>
            <person name="Wallbank WR R."/>
            <person name="Pardo Diaz C."/>
            <person name="Kozak K."/>
            <person name="Martin S."/>
            <person name="Jiggins C."/>
            <person name="Moest M."/>
            <person name="Warren A I."/>
            <person name="Generalovic N T."/>
            <person name="Byers J.R.P. K."/>
            <person name="Montejo-Kovacevich G."/>
            <person name="Yen C E."/>
        </authorList>
    </citation>
    <scope>NUCLEOTIDE SEQUENCE [LARGE SCALE GENOMIC DNA]</scope>
</reference>
<keyword evidence="4 8" id="KW-1133">Transmembrane helix</keyword>
<keyword evidence="5 8" id="KW-0472">Membrane</keyword>
<dbReference type="PANTHER" id="PTHR42643:SF41">
    <property type="entry name" value="IONOTROPIC RECEPTOR 20A-RELATED"/>
    <property type="match status" value="1"/>
</dbReference>
<proteinExistence type="predicted"/>
<dbReference type="FunCoup" id="A0A7R8UA88">
    <property type="interactions" value="21"/>
</dbReference>
<evidence type="ECO:0000256" key="1">
    <source>
        <dbReference type="ARBA" id="ARBA00004651"/>
    </source>
</evidence>
<feature type="transmembrane region" description="Helical" evidence="8">
    <location>
        <begin position="367"/>
        <end position="391"/>
    </location>
</feature>
<accession>A0A7R8UA88</accession>
<protein>
    <recommendedName>
        <fullName evidence="12">Ionotropic receptor</fullName>
    </recommendedName>
</protein>
<dbReference type="InParanoid" id="A0A7R8UA88"/>
<sequence>MRTTTVFITLYAILLLNYGDSGDIFKQCVKDSPFFVIFSSNRRDNKIEDLLNRAPKTMQKPRMIISNSSLGPILSYVNKDLVSFVIVPNKSIEDVLKVVRISLRRLHETRIVFLLGFDPSTEFIQMLANWCWAHRMINVLILIEGASNRTENQKLYSFNPFPTLRIEKLPGGSECKDVFPNKVTNLKGFPIRTVQKYDHPRSFMYTNYKGRKVIGGYLAKVFYSWVSIHNASVEIVDNTTVFIPDLVKRYLLQNKIDVAQHYLIPKDTENLTSTSSIYYGKLCTVVPQSSPIPPPLYLLLPFKPKVWYLIIYTIVYVTIADSICSFLVYGRLDLGRAFCNILRAIMYQGVERKNFRYRPFVAVRGQLFVLGFILTNLFLGLLSSFVTVVVYEPESNTFEDIERSGVRLLLQRSEFTYFVSLKLISAKWEHLFNFVDRETVTEQLRVLNNSYGYVISCDRYNMINFIETPLRRKIFHQMPMNFHGRWVGMTIRDDSVILNSFNKHITRTFDVGLNAKWMNDIGRESIEAGIVKPFHISQDPFSPITGEHLQLSLYCLIGGYFSAACCFLLELGYNRVVKISKFKKECL</sequence>
<keyword evidence="11" id="KW-1185">Reference proteome</keyword>
<evidence type="ECO:0000256" key="7">
    <source>
        <dbReference type="ARBA" id="ARBA00023180"/>
    </source>
</evidence>
<organism evidence="10 11">
    <name type="scientific">Hermetia illucens</name>
    <name type="common">Black soldier fly</name>
    <dbReference type="NCBI Taxonomy" id="343691"/>
    <lineage>
        <taxon>Eukaryota</taxon>
        <taxon>Metazoa</taxon>
        <taxon>Ecdysozoa</taxon>
        <taxon>Arthropoda</taxon>
        <taxon>Hexapoda</taxon>
        <taxon>Insecta</taxon>
        <taxon>Pterygota</taxon>
        <taxon>Neoptera</taxon>
        <taxon>Endopterygota</taxon>
        <taxon>Diptera</taxon>
        <taxon>Brachycera</taxon>
        <taxon>Stratiomyomorpha</taxon>
        <taxon>Stratiomyidae</taxon>
        <taxon>Hermetiinae</taxon>
        <taxon>Hermetia</taxon>
    </lineage>
</organism>
<keyword evidence="2" id="KW-1003">Cell membrane</keyword>
<evidence type="ECO:0000256" key="8">
    <source>
        <dbReference type="SAM" id="Phobius"/>
    </source>
</evidence>